<proteinExistence type="predicted"/>
<dbReference type="EMBL" id="CM023491">
    <property type="protein sequence ID" value="KAH6941486.1"/>
    <property type="molecule type" value="Genomic_DNA"/>
</dbReference>
<gene>
    <name evidence="1" type="ORF">HPB50_019018</name>
</gene>
<evidence type="ECO:0000313" key="1">
    <source>
        <dbReference type="EMBL" id="KAH6941486.1"/>
    </source>
</evidence>
<dbReference type="Proteomes" id="UP000821845">
    <property type="component" value="Chromosome 11"/>
</dbReference>
<comment type="caution">
    <text evidence="1">The sequence shown here is derived from an EMBL/GenBank/DDBJ whole genome shotgun (WGS) entry which is preliminary data.</text>
</comment>
<accession>A0ACB7T5F4</accession>
<keyword evidence="2" id="KW-1185">Reference proteome</keyword>
<reference evidence="1" key="1">
    <citation type="submission" date="2020-05" db="EMBL/GenBank/DDBJ databases">
        <title>Large-scale comparative analyses of tick genomes elucidate their genetic diversity and vector capacities.</title>
        <authorList>
            <person name="Jia N."/>
            <person name="Wang J."/>
            <person name="Shi W."/>
            <person name="Du L."/>
            <person name="Sun Y."/>
            <person name="Zhan W."/>
            <person name="Jiang J."/>
            <person name="Wang Q."/>
            <person name="Zhang B."/>
            <person name="Ji P."/>
            <person name="Sakyi L.B."/>
            <person name="Cui X."/>
            <person name="Yuan T."/>
            <person name="Jiang B."/>
            <person name="Yang W."/>
            <person name="Lam T.T.-Y."/>
            <person name="Chang Q."/>
            <person name="Ding S."/>
            <person name="Wang X."/>
            <person name="Zhu J."/>
            <person name="Ruan X."/>
            <person name="Zhao L."/>
            <person name="Wei J."/>
            <person name="Que T."/>
            <person name="Du C."/>
            <person name="Cheng J."/>
            <person name="Dai P."/>
            <person name="Han X."/>
            <person name="Huang E."/>
            <person name="Gao Y."/>
            <person name="Liu J."/>
            <person name="Shao H."/>
            <person name="Ye R."/>
            <person name="Li L."/>
            <person name="Wei W."/>
            <person name="Wang X."/>
            <person name="Wang C."/>
            <person name="Yang T."/>
            <person name="Huo Q."/>
            <person name="Li W."/>
            <person name="Guo W."/>
            <person name="Chen H."/>
            <person name="Zhou L."/>
            <person name="Ni X."/>
            <person name="Tian J."/>
            <person name="Zhou Y."/>
            <person name="Sheng Y."/>
            <person name="Liu T."/>
            <person name="Pan Y."/>
            <person name="Xia L."/>
            <person name="Li J."/>
            <person name="Zhao F."/>
            <person name="Cao W."/>
        </authorList>
    </citation>
    <scope>NUCLEOTIDE SEQUENCE</scope>
    <source>
        <strain evidence="1">Hyas-2018</strain>
    </source>
</reference>
<sequence length="174" mass="19507">MRSLWRTEYNAALARFPRRIRDARDSFERECHLACSRGNVFAEMYGEAFGRTRPPRLLPVLEKSDGSLTSTSLETGALLLQPQITVDRTDDDLLEHVAVRSLAGEPYGPSREDVPFTEAEVRAVIAGMPPRWSAGPDEITPRLMKGIFEVHTRSLMSMRLCGWVIFLSAGAEVE</sequence>
<organism evidence="1 2">
    <name type="scientific">Hyalomma asiaticum</name>
    <name type="common">Tick</name>
    <dbReference type="NCBI Taxonomy" id="266040"/>
    <lineage>
        <taxon>Eukaryota</taxon>
        <taxon>Metazoa</taxon>
        <taxon>Ecdysozoa</taxon>
        <taxon>Arthropoda</taxon>
        <taxon>Chelicerata</taxon>
        <taxon>Arachnida</taxon>
        <taxon>Acari</taxon>
        <taxon>Parasitiformes</taxon>
        <taxon>Ixodida</taxon>
        <taxon>Ixodoidea</taxon>
        <taxon>Ixodidae</taxon>
        <taxon>Hyalomminae</taxon>
        <taxon>Hyalomma</taxon>
    </lineage>
</organism>
<protein>
    <submittedName>
        <fullName evidence="1">Uncharacterized protein</fullName>
    </submittedName>
</protein>
<name>A0ACB7T5F4_HYAAI</name>
<evidence type="ECO:0000313" key="2">
    <source>
        <dbReference type="Proteomes" id="UP000821845"/>
    </source>
</evidence>